<keyword evidence="2" id="KW-1185">Reference proteome</keyword>
<accession>T1GLU4</accession>
<sequence>MVNSYGRPDELIAAETLANHIRCNNSFVQAVFQAQFRSSLTCPQCEKQSNTFDPFHCISVQLPQISQQVLFITVLYLKQHPKQVRLGLSIPAGSPVLIVRQQLNFDTNIATDRIILVEINNSGFSRIFYDYQPCSILNNEESIYCVEMPVSRISDNTTGMTIMLLVTNLKVSYNNETARFGTPFCIEVDRDLSFLELQKKLLREMSLVLKPEVFSYKTSPNNMFRIRLQDPSADPDSYLENVEHPLFTELIDMALSLANENVGSRTPHINLILEWKEPELFFNNIQDIIVEHESVQRLKDRKPEPP</sequence>
<dbReference type="HOGENOM" id="CLU_047788_0_0_1"/>
<proteinExistence type="predicted"/>
<dbReference type="EMBL" id="CAQQ02082364">
    <property type="status" value="NOT_ANNOTATED_CDS"/>
    <property type="molecule type" value="Genomic_DNA"/>
</dbReference>
<dbReference type="InterPro" id="IPR038765">
    <property type="entry name" value="Papain-like_cys_pep_sf"/>
</dbReference>
<organism evidence="1 2">
    <name type="scientific">Megaselia scalaris</name>
    <name type="common">Humpbacked fly</name>
    <name type="synonym">Phora scalaris</name>
    <dbReference type="NCBI Taxonomy" id="36166"/>
    <lineage>
        <taxon>Eukaryota</taxon>
        <taxon>Metazoa</taxon>
        <taxon>Ecdysozoa</taxon>
        <taxon>Arthropoda</taxon>
        <taxon>Hexapoda</taxon>
        <taxon>Insecta</taxon>
        <taxon>Pterygota</taxon>
        <taxon>Neoptera</taxon>
        <taxon>Endopterygota</taxon>
        <taxon>Diptera</taxon>
        <taxon>Brachycera</taxon>
        <taxon>Muscomorpha</taxon>
        <taxon>Platypezoidea</taxon>
        <taxon>Phoridae</taxon>
        <taxon>Megaseliini</taxon>
        <taxon>Megaselia</taxon>
    </lineage>
</organism>
<dbReference type="EnsemblMetazoa" id="MESCA004508-RA">
    <property type="protein sequence ID" value="MESCA004508-PA"/>
    <property type="gene ID" value="MESCA004508"/>
</dbReference>
<dbReference type="InterPro" id="IPR050185">
    <property type="entry name" value="Ub_carboxyl-term_hydrolase"/>
</dbReference>
<reference evidence="2" key="1">
    <citation type="submission" date="2013-02" db="EMBL/GenBank/DDBJ databases">
        <authorList>
            <person name="Hughes D."/>
        </authorList>
    </citation>
    <scope>NUCLEOTIDE SEQUENCE</scope>
    <source>
        <strain>Durham</strain>
        <strain evidence="2">NC isolate 2 -- Noor lab</strain>
    </source>
</reference>
<dbReference type="PANTHER" id="PTHR21646:SF14">
    <property type="entry name" value="FI05488P"/>
    <property type="match status" value="1"/>
</dbReference>
<evidence type="ECO:0000313" key="2">
    <source>
        <dbReference type="Proteomes" id="UP000015102"/>
    </source>
</evidence>
<dbReference type="SUPFAM" id="SSF54001">
    <property type="entry name" value="Cysteine proteinases"/>
    <property type="match status" value="1"/>
</dbReference>
<dbReference type="STRING" id="36166.T1GLU4"/>
<evidence type="ECO:0000313" key="1">
    <source>
        <dbReference type="EnsemblMetazoa" id="MESCA004508-PA"/>
    </source>
</evidence>
<dbReference type="Proteomes" id="UP000015102">
    <property type="component" value="Unassembled WGS sequence"/>
</dbReference>
<dbReference type="OMA" id="SIYCVEM"/>
<dbReference type="EMBL" id="CAQQ02082365">
    <property type="status" value="NOT_ANNOTATED_CDS"/>
    <property type="molecule type" value="Genomic_DNA"/>
</dbReference>
<name>T1GLU4_MEGSC</name>
<dbReference type="PANTHER" id="PTHR21646">
    <property type="entry name" value="UBIQUITIN CARBOXYL-TERMINAL HYDROLASE"/>
    <property type="match status" value="1"/>
</dbReference>
<reference evidence="1" key="2">
    <citation type="submission" date="2015-06" db="UniProtKB">
        <authorList>
            <consortium name="EnsemblMetazoa"/>
        </authorList>
    </citation>
    <scope>IDENTIFICATION</scope>
</reference>
<dbReference type="Gene3D" id="3.90.70.10">
    <property type="entry name" value="Cysteine proteinases"/>
    <property type="match status" value="1"/>
</dbReference>
<dbReference type="AlphaFoldDB" id="T1GLU4"/>
<protein>
    <submittedName>
        <fullName evidence="1">Uncharacterized protein</fullName>
    </submittedName>
</protein>